<comment type="caution">
    <text evidence="1">The sequence shown here is derived from an EMBL/GenBank/DDBJ whole genome shotgun (WGS) entry which is preliminary data.</text>
</comment>
<dbReference type="Proteomes" id="UP000499080">
    <property type="component" value="Unassembled WGS sequence"/>
</dbReference>
<evidence type="ECO:0000313" key="2">
    <source>
        <dbReference type="Proteomes" id="UP000499080"/>
    </source>
</evidence>
<dbReference type="AlphaFoldDB" id="A0A4Y2ADT5"/>
<evidence type="ECO:0000313" key="1">
    <source>
        <dbReference type="EMBL" id="GBL77406.1"/>
    </source>
</evidence>
<feature type="non-terminal residue" evidence="1">
    <location>
        <position position="48"/>
    </location>
</feature>
<name>A0A4Y2ADT5_ARAVE</name>
<accession>A0A4Y2ADT5</accession>
<dbReference type="EMBL" id="BGPR01231576">
    <property type="protein sequence ID" value="GBL77406.1"/>
    <property type="molecule type" value="Genomic_DNA"/>
</dbReference>
<keyword evidence="2" id="KW-1185">Reference proteome</keyword>
<gene>
    <name evidence="1" type="ORF">AVEN_264247_1</name>
</gene>
<proteinExistence type="predicted"/>
<organism evidence="1 2">
    <name type="scientific">Araneus ventricosus</name>
    <name type="common">Orbweaver spider</name>
    <name type="synonym">Epeira ventricosa</name>
    <dbReference type="NCBI Taxonomy" id="182803"/>
    <lineage>
        <taxon>Eukaryota</taxon>
        <taxon>Metazoa</taxon>
        <taxon>Ecdysozoa</taxon>
        <taxon>Arthropoda</taxon>
        <taxon>Chelicerata</taxon>
        <taxon>Arachnida</taxon>
        <taxon>Araneae</taxon>
        <taxon>Araneomorphae</taxon>
        <taxon>Entelegynae</taxon>
        <taxon>Araneoidea</taxon>
        <taxon>Araneidae</taxon>
        <taxon>Araneus</taxon>
    </lineage>
</organism>
<sequence length="48" mass="5369">MPDNEIKGERGKKSTANAIKHMSLDGLLMRTPLLHLTTKPRTSARKPQ</sequence>
<reference evidence="1 2" key="1">
    <citation type="journal article" date="2019" name="Sci. Rep.">
        <title>Orb-weaving spider Araneus ventricosus genome elucidates the spidroin gene catalogue.</title>
        <authorList>
            <person name="Kono N."/>
            <person name="Nakamura H."/>
            <person name="Ohtoshi R."/>
            <person name="Moran D.A.P."/>
            <person name="Shinohara A."/>
            <person name="Yoshida Y."/>
            <person name="Fujiwara M."/>
            <person name="Mori M."/>
            <person name="Tomita M."/>
            <person name="Arakawa K."/>
        </authorList>
    </citation>
    <scope>NUCLEOTIDE SEQUENCE [LARGE SCALE GENOMIC DNA]</scope>
</reference>
<protein>
    <submittedName>
        <fullName evidence="1">Uncharacterized protein</fullName>
    </submittedName>
</protein>